<organism evidence="1 2">
    <name type="scientific">Lactococcus muris</name>
    <dbReference type="NCBI Taxonomy" id="2941330"/>
    <lineage>
        <taxon>Bacteria</taxon>
        <taxon>Bacillati</taxon>
        <taxon>Bacillota</taxon>
        <taxon>Bacilli</taxon>
        <taxon>Lactobacillales</taxon>
        <taxon>Streptococcaceae</taxon>
        <taxon>Lactococcus</taxon>
    </lineage>
</organism>
<dbReference type="EMBL" id="JBCLSQ010000015">
    <property type="protein sequence ID" value="MEY8538203.1"/>
    <property type="molecule type" value="Genomic_DNA"/>
</dbReference>
<accession>A0ABV4D8X2</accession>
<gene>
    <name evidence="1" type="ORF">AALM99_07090</name>
</gene>
<dbReference type="Proteomes" id="UP001565242">
    <property type="component" value="Unassembled WGS sequence"/>
</dbReference>
<reference evidence="1 2" key="1">
    <citation type="submission" date="2024-03" db="EMBL/GenBank/DDBJ databases">
        <title>Mouse gut bacterial collection (mGBC) of GemPharmatech.</title>
        <authorList>
            <person name="He Y."/>
            <person name="Dong L."/>
            <person name="Wu D."/>
            <person name="Gao X."/>
            <person name="Lin Z."/>
        </authorList>
    </citation>
    <scope>NUCLEOTIDE SEQUENCE [LARGE SCALE GENOMIC DNA]</scope>
    <source>
        <strain evidence="1 2">20-218</strain>
    </source>
</reference>
<evidence type="ECO:0000313" key="2">
    <source>
        <dbReference type="Proteomes" id="UP001565242"/>
    </source>
</evidence>
<protein>
    <submittedName>
        <fullName evidence="1">Uncharacterized protein</fullName>
    </submittedName>
</protein>
<name>A0ABV4D8X2_9LACT</name>
<sequence length="43" mass="4800">MITIACAIAIILGALSKFYIAYGKYKISCAKAYYIKKSANHKR</sequence>
<proteinExistence type="predicted"/>
<keyword evidence="2" id="KW-1185">Reference proteome</keyword>
<comment type="caution">
    <text evidence="1">The sequence shown here is derived from an EMBL/GenBank/DDBJ whole genome shotgun (WGS) entry which is preliminary data.</text>
</comment>
<dbReference type="RefSeq" id="WP_277613164.1">
    <property type="nucleotide sequence ID" value="NZ_JBCLSQ010000015.1"/>
</dbReference>
<evidence type="ECO:0000313" key="1">
    <source>
        <dbReference type="EMBL" id="MEY8538203.1"/>
    </source>
</evidence>